<dbReference type="SUPFAM" id="SSF52540">
    <property type="entry name" value="P-loop containing nucleoside triphosphate hydrolases"/>
    <property type="match status" value="1"/>
</dbReference>
<dbReference type="InterPro" id="IPR050763">
    <property type="entry name" value="ABC_transporter_ATP-binding"/>
</dbReference>
<dbReference type="SMART" id="SM00382">
    <property type="entry name" value="AAA"/>
    <property type="match status" value="1"/>
</dbReference>
<organism evidence="11 12">
    <name type="scientific">Kribbella aluminosa</name>
    <dbReference type="NCBI Taxonomy" id="416017"/>
    <lineage>
        <taxon>Bacteria</taxon>
        <taxon>Bacillati</taxon>
        <taxon>Actinomycetota</taxon>
        <taxon>Actinomycetes</taxon>
        <taxon>Propionibacteriales</taxon>
        <taxon>Kribbellaceae</taxon>
        <taxon>Kribbella</taxon>
    </lineage>
</organism>
<dbReference type="InterPro" id="IPR003593">
    <property type="entry name" value="AAA+_ATPase"/>
</dbReference>
<evidence type="ECO:0000256" key="2">
    <source>
        <dbReference type="ARBA" id="ARBA00022448"/>
    </source>
</evidence>
<evidence type="ECO:0000256" key="5">
    <source>
        <dbReference type="ARBA" id="ARBA00022840"/>
    </source>
</evidence>
<gene>
    <name evidence="11" type="ORF">JOF29_007097</name>
</gene>
<keyword evidence="2" id="KW-0813">Transport</keyword>
<dbReference type="Proteomes" id="UP000755585">
    <property type="component" value="Unassembled WGS sequence"/>
</dbReference>
<feature type="domain" description="ABC transporter" evidence="10">
    <location>
        <begin position="6"/>
        <end position="236"/>
    </location>
</feature>
<dbReference type="InterPro" id="IPR005894">
    <property type="entry name" value="DrrA"/>
</dbReference>
<dbReference type="InterPro" id="IPR003439">
    <property type="entry name" value="ABC_transporter-like_ATP-bd"/>
</dbReference>
<dbReference type="Pfam" id="PF13732">
    <property type="entry name" value="DrrA1-3_C"/>
    <property type="match status" value="1"/>
</dbReference>
<dbReference type="Pfam" id="PF00005">
    <property type="entry name" value="ABC_tran"/>
    <property type="match status" value="1"/>
</dbReference>
<evidence type="ECO:0000256" key="6">
    <source>
        <dbReference type="ARBA" id="ARBA00022967"/>
    </source>
</evidence>
<keyword evidence="8" id="KW-0046">Antibiotic resistance</keyword>
<protein>
    <submittedName>
        <fullName evidence="11">ABC-2 type transport system ATP-binding protein</fullName>
    </submittedName>
</protein>
<dbReference type="PROSITE" id="PS50893">
    <property type="entry name" value="ABC_TRANSPORTER_2"/>
    <property type="match status" value="1"/>
</dbReference>
<keyword evidence="4" id="KW-0547">Nucleotide-binding</keyword>
<sequence length="328" mass="33890">MSDPVIVAEGLVKRFGAVEALRGVDLEVPAGKVLGLLGPNGAGKTTVVRILTTLLRPDAGRATVAGLDVVRQAAAVRRLIGLSGQYAAVDPYLTGRENLQLIGRLSGLNRAAARRRSGELLDTFDLTGAADRVLRGYSGGMRRRLDVAVSLVARPWVLFLDEPTTGLDPRGRIGLWQTIAALTAQGTTVLLTTQYLEEADRLADSIVVIDTGQVIASGSSDELKAQVGGDRLELKAAQNVDPLAVAAAVAGLGSGPPVVDRDEATVVLPVADGPGVLGEAVTRLAAANVRVTDVALRRPSLDDVFVALTGQSASAEAGSDLAKSGGAR</sequence>
<proteinExistence type="inferred from homology"/>
<dbReference type="EMBL" id="JAGINT010000002">
    <property type="protein sequence ID" value="MBP2355987.1"/>
    <property type="molecule type" value="Genomic_DNA"/>
</dbReference>
<dbReference type="PANTHER" id="PTHR42711:SF19">
    <property type="entry name" value="DOXORUBICIN RESISTANCE ATP-BINDING PROTEIN DRRA"/>
    <property type="match status" value="1"/>
</dbReference>
<keyword evidence="6" id="KW-1278">Translocase</keyword>
<comment type="subcellular location">
    <subcellularLocation>
        <location evidence="1">Cell membrane</location>
        <topology evidence="1">Peripheral membrane protein</topology>
        <orientation evidence="1">Cytoplasmic side</orientation>
    </subcellularLocation>
</comment>
<comment type="similarity">
    <text evidence="9">Belongs to the ABC transporter superfamily. Drug exporter-1 (DrugE1) (TC 3.A.1.105) family.</text>
</comment>
<name>A0ABS4UWH0_9ACTN</name>
<evidence type="ECO:0000313" key="12">
    <source>
        <dbReference type="Proteomes" id="UP000755585"/>
    </source>
</evidence>
<keyword evidence="7" id="KW-0472">Membrane</keyword>
<dbReference type="InterPro" id="IPR025302">
    <property type="entry name" value="DrrA1/2-like_C"/>
</dbReference>
<evidence type="ECO:0000256" key="8">
    <source>
        <dbReference type="ARBA" id="ARBA00023251"/>
    </source>
</evidence>
<evidence type="ECO:0000259" key="10">
    <source>
        <dbReference type="PROSITE" id="PS50893"/>
    </source>
</evidence>
<keyword evidence="12" id="KW-1185">Reference proteome</keyword>
<dbReference type="InterPro" id="IPR027417">
    <property type="entry name" value="P-loop_NTPase"/>
</dbReference>
<dbReference type="NCBIfam" id="TIGR01188">
    <property type="entry name" value="drrA"/>
    <property type="match status" value="1"/>
</dbReference>
<evidence type="ECO:0000256" key="9">
    <source>
        <dbReference type="ARBA" id="ARBA00049985"/>
    </source>
</evidence>
<dbReference type="InterPro" id="IPR017871">
    <property type="entry name" value="ABC_transporter-like_CS"/>
</dbReference>
<reference evidence="11 12" key="1">
    <citation type="submission" date="2021-03" db="EMBL/GenBank/DDBJ databases">
        <title>Sequencing the genomes of 1000 actinobacteria strains.</title>
        <authorList>
            <person name="Klenk H.-P."/>
        </authorList>
    </citation>
    <scope>NUCLEOTIDE SEQUENCE [LARGE SCALE GENOMIC DNA]</scope>
    <source>
        <strain evidence="11 12">DSM 18824</strain>
    </source>
</reference>
<evidence type="ECO:0000313" key="11">
    <source>
        <dbReference type="EMBL" id="MBP2355987.1"/>
    </source>
</evidence>
<evidence type="ECO:0000256" key="4">
    <source>
        <dbReference type="ARBA" id="ARBA00022741"/>
    </source>
</evidence>
<dbReference type="PROSITE" id="PS00211">
    <property type="entry name" value="ABC_TRANSPORTER_1"/>
    <property type="match status" value="1"/>
</dbReference>
<keyword evidence="3" id="KW-1003">Cell membrane</keyword>
<evidence type="ECO:0000256" key="1">
    <source>
        <dbReference type="ARBA" id="ARBA00004413"/>
    </source>
</evidence>
<dbReference type="Gene3D" id="3.40.50.300">
    <property type="entry name" value="P-loop containing nucleotide triphosphate hydrolases"/>
    <property type="match status" value="1"/>
</dbReference>
<dbReference type="PANTHER" id="PTHR42711">
    <property type="entry name" value="ABC TRANSPORTER ATP-BINDING PROTEIN"/>
    <property type="match status" value="1"/>
</dbReference>
<comment type="caution">
    <text evidence="11">The sequence shown here is derived from an EMBL/GenBank/DDBJ whole genome shotgun (WGS) entry which is preliminary data.</text>
</comment>
<dbReference type="RefSeq" id="WP_209698580.1">
    <property type="nucleotide sequence ID" value="NZ_BAAAVU010000005.1"/>
</dbReference>
<dbReference type="GO" id="GO:0005524">
    <property type="term" value="F:ATP binding"/>
    <property type="evidence" value="ECO:0007669"/>
    <property type="project" value="UniProtKB-KW"/>
</dbReference>
<keyword evidence="5 11" id="KW-0067">ATP-binding</keyword>
<evidence type="ECO:0000256" key="7">
    <source>
        <dbReference type="ARBA" id="ARBA00023136"/>
    </source>
</evidence>
<accession>A0ABS4UWH0</accession>
<evidence type="ECO:0000256" key="3">
    <source>
        <dbReference type="ARBA" id="ARBA00022475"/>
    </source>
</evidence>